<feature type="disulfide bond" evidence="20">
    <location>
        <begin position="1305"/>
        <end position="1317"/>
    </location>
</feature>
<feature type="compositionally biased region" description="Polar residues" evidence="24">
    <location>
        <begin position="2136"/>
        <end position="2157"/>
    </location>
</feature>
<evidence type="ECO:0000256" key="5">
    <source>
        <dbReference type="ARBA" id="ARBA00022525"/>
    </source>
</evidence>
<feature type="domain" description="Peptidase S1" evidence="28">
    <location>
        <begin position="1803"/>
        <end position="2036"/>
    </location>
</feature>
<evidence type="ECO:0000259" key="28">
    <source>
        <dbReference type="PROSITE" id="PS50240"/>
    </source>
</evidence>
<keyword evidence="31" id="KW-1185">Reference proteome</keyword>
<evidence type="ECO:0000313" key="31">
    <source>
        <dbReference type="Proteomes" id="UP001187343"/>
    </source>
</evidence>
<feature type="region of interest" description="Disordered" evidence="24">
    <location>
        <begin position="2111"/>
        <end position="2157"/>
    </location>
</feature>
<feature type="disulfide bond" evidence="20">
    <location>
        <begin position="1663"/>
        <end position="1681"/>
    </location>
</feature>
<dbReference type="InterPro" id="IPR036790">
    <property type="entry name" value="Frizzled_dom_sf"/>
</dbReference>
<keyword evidence="17 20" id="KW-1015">Disulfide bond</keyword>
<feature type="disulfide bond" evidence="20">
    <location>
        <begin position="1288"/>
        <end position="1303"/>
    </location>
</feature>
<dbReference type="GO" id="GO:0004252">
    <property type="term" value="F:serine-type endopeptidase activity"/>
    <property type="evidence" value="ECO:0007669"/>
    <property type="project" value="InterPro"/>
</dbReference>
<evidence type="ECO:0000256" key="22">
    <source>
        <dbReference type="PROSITE-ProRule" id="PRU00196"/>
    </source>
</evidence>
<evidence type="ECO:0000256" key="9">
    <source>
        <dbReference type="ARBA" id="ARBA00022737"/>
    </source>
</evidence>
<keyword evidence="16 25" id="KW-0472">Membrane</keyword>
<feature type="disulfide bond" evidence="20">
    <location>
        <begin position="1386"/>
        <end position="1404"/>
    </location>
</feature>
<feature type="transmembrane region" description="Helical" evidence="25">
    <location>
        <begin position="1011"/>
        <end position="1037"/>
    </location>
</feature>
<comment type="caution">
    <text evidence="30">The sequence shown here is derived from an EMBL/GenBank/DDBJ whole genome shotgun (WGS) entry which is preliminary data.</text>
</comment>
<feature type="coiled-coil region" evidence="23">
    <location>
        <begin position="828"/>
        <end position="855"/>
    </location>
</feature>
<dbReference type="InterPro" id="IPR033116">
    <property type="entry name" value="TRYPSIN_SER"/>
</dbReference>
<evidence type="ECO:0000256" key="12">
    <source>
        <dbReference type="ARBA" id="ARBA00022825"/>
    </source>
</evidence>
<keyword evidence="23" id="KW-0175">Coiled coil</keyword>
<reference evidence="30" key="1">
    <citation type="submission" date="2023-08" db="EMBL/GenBank/DDBJ databases">
        <title>Chromosome-level Genome Assembly of mud carp (Cirrhinus molitorella).</title>
        <authorList>
            <person name="Liu H."/>
        </authorList>
    </citation>
    <scope>NUCLEOTIDE SEQUENCE</scope>
    <source>
        <strain evidence="30">Prfri</strain>
        <tissue evidence="30">Muscle</tissue>
    </source>
</reference>
<feature type="disulfide bond" evidence="20">
    <location>
        <begin position="1276"/>
        <end position="1294"/>
    </location>
</feature>
<dbReference type="Gene3D" id="4.10.400.10">
    <property type="entry name" value="Low-density Lipoprotein Receptor"/>
    <property type="match status" value="7"/>
</dbReference>
<evidence type="ECO:0000256" key="25">
    <source>
        <dbReference type="SAM" id="Phobius"/>
    </source>
</evidence>
<dbReference type="SUPFAM" id="SSF57424">
    <property type="entry name" value="LDL receptor-like module"/>
    <property type="match status" value="7"/>
</dbReference>
<feature type="transmembrane region" description="Helical" evidence="25">
    <location>
        <begin position="883"/>
        <end position="902"/>
    </location>
</feature>
<dbReference type="SMART" id="SM00192">
    <property type="entry name" value="LDLa"/>
    <property type="match status" value="7"/>
</dbReference>
<evidence type="ECO:0000256" key="15">
    <source>
        <dbReference type="ARBA" id="ARBA00022989"/>
    </source>
</evidence>
<dbReference type="EMBL" id="JAUYZG010000016">
    <property type="protein sequence ID" value="KAK2886027.1"/>
    <property type="molecule type" value="Genomic_DNA"/>
</dbReference>
<keyword evidence="12" id="KW-0720">Serine protease</keyword>
<feature type="disulfide bond" evidence="20">
    <location>
        <begin position="1312"/>
        <end position="1330"/>
    </location>
</feature>
<dbReference type="CDD" id="cd07888">
    <property type="entry name" value="CRD_corin_2"/>
    <property type="match status" value="1"/>
</dbReference>
<feature type="region of interest" description="Disordered" evidence="24">
    <location>
        <begin position="1091"/>
        <end position="1116"/>
    </location>
</feature>
<dbReference type="InterPro" id="IPR036055">
    <property type="entry name" value="LDL_receptor-like_sf"/>
</dbReference>
<feature type="domain" description="RING-type" evidence="27">
    <location>
        <begin position="153"/>
        <end position="213"/>
    </location>
</feature>
<dbReference type="GO" id="GO:0008270">
    <property type="term" value="F:zinc ion binding"/>
    <property type="evidence" value="ECO:0007669"/>
    <property type="project" value="UniProtKB-KW"/>
</dbReference>
<comment type="caution">
    <text evidence="22">Lacks conserved residue(s) required for the propagation of feature annotation.</text>
</comment>
<feature type="disulfide bond" evidence="20">
    <location>
        <begin position="1361"/>
        <end position="1376"/>
    </location>
</feature>
<feature type="disulfide bond" evidence="19">
    <location>
        <begin position="1503"/>
        <end position="1541"/>
    </location>
</feature>
<evidence type="ECO:0000259" key="26">
    <source>
        <dbReference type="PROSITE" id="PS50038"/>
    </source>
</evidence>
<dbReference type="PROSITE" id="PS50287">
    <property type="entry name" value="SRCR_2"/>
    <property type="match status" value="1"/>
</dbReference>
<evidence type="ECO:0000256" key="6">
    <source>
        <dbReference type="ARBA" id="ARBA00022670"/>
    </source>
</evidence>
<dbReference type="Gene3D" id="2.40.10.10">
    <property type="entry name" value="Trypsin-like serine proteases"/>
    <property type="match status" value="1"/>
</dbReference>
<evidence type="ECO:0000313" key="30">
    <source>
        <dbReference type="EMBL" id="KAK2886027.1"/>
    </source>
</evidence>
<dbReference type="PROSITE" id="PS50038">
    <property type="entry name" value="FZ"/>
    <property type="match status" value="2"/>
</dbReference>
<feature type="disulfide bond" evidence="19">
    <location>
        <begin position="1214"/>
        <end position="1238"/>
    </location>
</feature>
<feature type="disulfide bond" evidence="20">
    <location>
        <begin position="1581"/>
        <end position="1593"/>
    </location>
</feature>
<dbReference type="SUPFAM" id="SSF63501">
    <property type="entry name" value="Frizzled cysteine-rich domain"/>
    <property type="match status" value="2"/>
</dbReference>
<keyword evidence="15 25" id="KW-1133">Transmembrane helix</keyword>
<feature type="disulfide bond" evidence="19">
    <location>
        <begin position="1530"/>
        <end position="1571"/>
    </location>
</feature>
<evidence type="ECO:0000256" key="11">
    <source>
        <dbReference type="ARBA" id="ARBA00022801"/>
    </source>
</evidence>
<keyword evidence="18" id="KW-0325">Glycoprotein</keyword>
<feature type="disulfide bond" evidence="20">
    <location>
        <begin position="1656"/>
        <end position="1668"/>
    </location>
</feature>
<dbReference type="InterPro" id="IPR043504">
    <property type="entry name" value="Peptidase_S1_PA_chymotrypsin"/>
</dbReference>
<dbReference type="Gene3D" id="1.10.2000.10">
    <property type="entry name" value="Frizzled cysteine-rich domain"/>
    <property type="match status" value="2"/>
</dbReference>
<dbReference type="PROSITE" id="PS00135">
    <property type="entry name" value="TRYPSIN_SER"/>
    <property type="match status" value="1"/>
</dbReference>
<dbReference type="GO" id="GO:0000977">
    <property type="term" value="F:RNA polymerase II transcription regulatory region sequence-specific DNA binding"/>
    <property type="evidence" value="ECO:0007669"/>
    <property type="project" value="TreeGrafter"/>
</dbReference>
<dbReference type="SMART" id="SM00020">
    <property type="entry name" value="Tryp_SPc"/>
    <property type="match status" value="1"/>
</dbReference>
<dbReference type="InterPro" id="IPR023415">
    <property type="entry name" value="LDLR_class-A_CS"/>
</dbReference>
<keyword evidence="11" id="KW-0378">Hydrolase</keyword>
<feature type="disulfide bond" evidence="19">
    <location>
        <begin position="1136"/>
        <end position="1197"/>
    </location>
</feature>
<keyword evidence="9" id="KW-0677">Repeat</keyword>
<evidence type="ECO:0000256" key="21">
    <source>
        <dbReference type="PROSITE-ProRule" id="PRU00175"/>
    </source>
</evidence>
<evidence type="ECO:0000256" key="23">
    <source>
        <dbReference type="SAM" id="Coils"/>
    </source>
</evidence>
<keyword evidence="5" id="KW-0964">Secreted</keyword>
<evidence type="ECO:0008006" key="32">
    <source>
        <dbReference type="Google" id="ProtNLM"/>
    </source>
</evidence>
<feature type="domain" description="FZ" evidence="26">
    <location>
        <begin position="1131"/>
        <end position="1258"/>
    </location>
</feature>
<dbReference type="Pfam" id="PF00057">
    <property type="entry name" value="Ldl_recept_a"/>
    <property type="match status" value="6"/>
</dbReference>
<evidence type="ECO:0000256" key="13">
    <source>
        <dbReference type="ARBA" id="ARBA00022833"/>
    </source>
</evidence>
<feature type="disulfide bond" evidence="20">
    <location>
        <begin position="1349"/>
        <end position="1367"/>
    </location>
</feature>
<comment type="similarity">
    <text evidence="3">Belongs to the NFX1 family.</text>
</comment>
<dbReference type="SUPFAM" id="SSF50494">
    <property type="entry name" value="Trypsin-like serine proteases"/>
    <property type="match status" value="1"/>
</dbReference>
<feature type="disulfide bond" evidence="20">
    <location>
        <begin position="1324"/>
        <end position="1339"/>
    </location>
</feature>
<dbReference type="CDD" id="cd00190">
    <property type="entry name" value="Tryp_SPc"/>
    <property type="match status" value="1"/>
</dbReference>
<feature type="region of interest" description="Disordered" evidence="24">
    <location>
        <begin position="24"/>
        <end position="111"/>
    </location>
</feature>
<dbReference type="PRINTS" id="PR00261">
    <property type="entry name" value="LDLRECEPTOR"/>
</dbReference>
<comment type="subcellular location">
    <subcellularLocation>
        <location evidence="1">Cell membrane</location>
        <topology evidence="1">Single-pass type II membrane protein</topology>
    </subcellularLocation>
    <subcellularLocation>
        <location evidence="2">Secreted</location>
    </subcellularLocation>
</comment>
<dbReference type="Pfam" id="PF01422">
    <property type="entry name" value="zf-NF-X1"/>
    <property type="match status" value="10"/>
</dbReference>
<dbReference type="InterPro" id="IPR041763">
    <property type="entry name" value="Corin_CRD_2"/>
</dbReference>
<feature type="disulfide bond" evidence="20">
    <location>
        <begin position="1588"/>
        <end position="1606"/>
    </location>
</feature>
<comment type="similarity">
    <text evidence="4">Belongs to the LDLR family.</text>
</comment>
<dbReference type="PANTHER" id="PTHR12360:SF1">
    <property type="entry name" value="NF-X1-TYPE ZINC FINGER PROTEIN NFXL1"/>
    <property type="match status" value="1"/>
</dbReference>
<proteinExistence type="inferred from homology"/>
<evidence type="ECO:0000256" key="20">
    <source>
        <dbReference type="PROSITE-ProRule" id="PRU00124"/>
    </source>
</evidence>
<dbReference type="FunFam" id="4.10.400.10:FF:000024">
    <property type="entry name" value="Low-density lipoprotein RecePtor related"/>
    <property type="match status" value="1"/>
</dbReference>
<dbReference type="SMART" id="SM00063">
    <property type="entry name" value="FRI"/>
    <property type="match status" value="2"/>
</dbReference>
<dbReference type="GO" id="GO:0005634">
    <property type="term" value="C:nucleus"/>
    <property type="evidence" value="ECO:0007669"/>
    <property type="project" value="InterPro"/>
</dbReference>
<evidence type="ECO:0000256" key="4">
    <source>
        <dbReference type="ARBA" id="ARBA00009939"/>
    </source>
</evidence>
<evidence type="ECO:0000256" key="10">
    <source>
        <dbReference type="ARBA" id="ARBA00022771"/>
    </source>
</evidence>
<feature type="disulfide bond" evidence="19">
    <location>
        <begin position="1144"/>
        <end position="1190"/>
    </location>
</feature>
<dbReference type="SUPFAM" id="SSF56487">
    <property type="entry name" value="SRCR-like"/>
    <property type="match status" value="1"/>
</dbReference>
<keyword evidence="8" id="KW-0479">Metal-binding</keyword>
<evidence type="ECO:0000256" key="18">
    <source>
        <dbReference type="ARBA" id="ARBA00023180"/>
    </source>
</evidence>
<dbReference type="InterPro" id="IPR009003">
    <property type="entry name" value="Peptidase_S1_PA"/>
</dbReference>
<dbReference type="PROSITE" id="PS01209">
    <property type="entry name" value="LDLRA_1"/>
    <property type="match status" value="2"/>
</dbReference>
<dbReference type="InterPro" id="IPR001190">
    <property type="entry name" value="SRCR"/>
</dbReference>
<dbReference type="PANTHER" id="PTHR12360">
    <property type="entry name" value="NUCLEAR TRANSCRIPTION FACTOR, X-BOX BINDING 1 NFX1"/>
    <property type="match status" value="1"/>
</dbReference>
<dbReference type="SMART" id="SM00438">
    <property type="entry name" value="ZnF_NFX"/>
    <property type="match status" value="10"/>
</dbReference>
<feature type="disulfide bond" evidence="19">
    <location>
        <begin position="1534"/>
        <end position="1558"/>
    </location>
</feature>
<evidence type="ECO:0000256" key="7">
    <source>
        <dbReference type="ARBA" id="ARBA00022692"/>
    </source>
</evidence>
<dbReference type="SMART" id="SM00202">
    <property type="entry name" value="SR"/>
    <property type="match status" value="1"/>
</dbReference>
<protein>
    <recommendedName>
        <fullName evidence="32">Atrial natriuretic peptide-converting enzyme</fullName>
    </recommendedName>
</protein>
<gene>
    <name evidence="30" type="ORF">Q8A67_016864</name>
</gene>
<dbReference type="InterPro" id="IPR020067">
    <property type="entry name" value="Frizzled_dom"/>
</dbReference>
<dbReference type="PROSITE" id="PS50068">
    <property type="entry name" value="LDLRA_2"/>
    <property type="match status" value="7"/>
</dbReference>
<feature type="disulfide bond" evidence="20">
    <location>
        <begin position="1675"/>
        <end position="1690"/>
    </location>
</feature>
<evidence type="ECO:0000256" key="17">
    <source>
        <dbReference type="ARBA" id="ARBA00023157"/>
    </source>
</evidence>
<dbReference type="PROSITE" id="PS50240">
    <property type="entry name" value="TRYPSIN_DOM"/>
    <property type="match status" value="1"/>
</dbReference>
<feature type="domain" description="SRCR" evidence="29">
    <location>
        <begin position="1696"/>
        <end position="1830"/>
    </location>
</feature>
<dbReference type="InterPro" id="IPR001841">
    <property type="entry name" value="Znf_RING"/>
</dbReference>
<dbReference type="PROSITE" id="PS50089">
    <property type="entry name" value="ZF_RING_2"/>
    <property type="match status" value="1"/>
</dbReference>
<feature type="compositionally biased region" description="Polar residues" evidence="24">
    <location>
        <begin position="1068"/>
        <end position="1077"/>
    </location>
</feature>
<dbReference type="Proteomes" id="UP001187343">
    <property type="component" value="Unassembled WGS sequence"/>
</dbReference>
<dbReference type="GO" id="GO:0005886">
    <property type="term" value="C:plasma membrane"/>
    <property type="evidence" value="ECO:0007669"/>
    <property type="project" value="UniProtKB-SubCell"/>
</dbReference>
<dbReference type="FunFam" id="2.40.10.10:FF:000015">
    <property type="entry name" value="Atrial natriuretic peptide-converting enzyme"/>
    <property type="match status" value="1"/>
</dbReference>
<dbReference type="Pfam" id="PF01392">
    <property type="entry name" value="Fz"/>
    <property type="match status" value="2"/>
</dbReference>
<organism evidence="30 31">
    <name type="scientific">Cirrhinus molitorella</name>
    <name type="common">mud carp</name>
    <dbReference type="NCBI Taxonomy" id="172907"/>
    <lineage>
        <taxon>Eukaryota</taxon>
        <taxon>Metazoa</taxon>
        <taxon>Chordata</taxon>
        <taxon>Craniata</taxon>
        <taxon>Vertebrata</taxon>
        <taxon>Euteleostomi</taxon>
        <taxon>Actinopterygii</taxon>
        <taxon>Neopterygii</taxon>
        <taxon>Teleostei</taxon>
        <taxon>Ostariophysi</taxon>
        <taxon>Cypriniformes</taxon>
        <taxon>Cyprinidae</taxon>
        <taxon>Labeoninae</taxon>
        <taxon>Labeonini</taxon>
        <taxon>Cirrhinus</taxon>
    </lineage>
</organism>
<dbReference type="CDD" id="cd00112">
    <property type="entry name" value="LDLa"/>
    <property type="match status" value="7"/>
</dbReference>
<keyword evidence="7 25" id="KW-0812">Transmembrane</keyword>
<dbReference type="Pfam" id="PF00089">
    <property type="entry name" value="Trypsin"/>
    <property type="match status" value="1"/>
</dbReference>
<keyword evidence="14" id="KW-0735">Signal-anchor</keyword>
<evidence type="ECO:0000256" key="1">
    <source>
        <dbReference type="ARBA" id="ARBA00004401"/>
    </source>
</evidence>
<evidence type="ECO:0000256" key="16">
    <source>
        <dbReference type="ARBA" id="ARBA00023136"/>
    </source>
</evidence>
<evidence type="ECO:0000256" key="3">
    <source>
        <dbReference type="ARBA" id="ARBA00007269"/>
    </source>
</evidence>
<evidence type="ECO:0000256" key="14">
    <source>
        <dbReference type="ARBA" id="ARBA00022968"/>
    </source>
</evidence>
<sequence length="2157" mass="238214">MKKKSDQSFFGSVIYLRQSDSCRVMDPAWRQRGRGRGQGQGRGQIGAKPSAARPPGAVGSEARGTSEVKVSSQSRFEEIRKSDQAAAQRLATEPFSSSSEDEDDVSEDGGKRGKILQSALSPYTSHTGEADIRLLEKTRHYLHEVCQSGGVTCLICIASVRRTQAVWSCMACYCIFHITCIQKWARDSIFLVSSVTDEDFGKKDHPWPCPKCRYEYSPHQTPTRYYCYCGKEAEPAPDPWLLPHSCGQVCEREFKPSCGHRCLLLCHPGPCPPCPKMVSVSCLCGKSSRVPRRCSSKAWSCAKICGRTLPCRIHTCANTCHAGDCASCPRVSLQMCACGQQRAERPCASPEWHCDQVCGRPLSCGNHTCERVCHAGVCGECPRAGNRSCSCGKTKSMLPCTVDVPTCGDTCGKKLDCGLHTCSMRCHRGACETCRQEVEKTCRCGRYSKLLPCHKEYLCESKCNKTRTCSRHQCKRKCCPGNCPPCDMSCGRTLGCRNHKCPSVCHQGSCYPCPEMVEVRCDCGSTVISVPCGRERSTRPPRCKELCRKPPSCHHSSQEKHRCHFGPCPPCKQPCMRPLSGCVHLCPAPCHDQVLVKAADRATLAGPWEQPSTPAFVRTALPCPSCMVPIPIACLGEHEVSPVPCHARGPFSCGRSCGRTLACGNHSCNLDCHRVTAVPNSDETKAGPECEQCEEGCSKPRPAGCPHPCALPCHRGVCPPCGLMVRQRCHCKISSLYIECVKFTSADEQGKQLLSSCQNQCPKQLGCGHRCKLLCHLGECDQSCSQRVKLKCPCKRIKKEFPCSRVRSEEHLVVCDETCRDLQKKHAEACAAEERAALEEEMRKQQAELEAFEKRQKGRRKKNRKVTEVETEEGVWQRYKLRLLMPICGVLLAVAAFCLLQLTNQETDGQIKQNRRRERVNWRWNWLQSTFAGNSEAKNTWVKIASALLLVLCSRCVRLLWSGSSLICCRYRRSVTARADFQPVTGVCVSDELIMGEAFTHTQRCGKHLRLLLFILLPCVCGLICVCVLLLALTGLWNGNGLLDARSAVSVPTDGPFNGTEPGPMTADNGTVSPQSGTQQVVLTNAPPQWDSARWMPRADTSSSSSSSSSAGPTATAPVDWWTSVSTVTSADTGSCSDITESQCHMLPYNQSGVLPGTSVVKSSELQMFLKFFSYLSRLSCYRHIMLFGCSIALPQCISHRGHRTLVLPCQSFCEAAREGCEPVLQMFNASWPEFLRCSQFTNNTGTNAENTPLCYTPRHARGKLSACGGSDHFLCATGICIPLKLVCNGYNDCDDWSDEADCTCSDGQYLCATGRCIRTDLLCDGYDDCGDLSDEQNCVCDPAEEHRCGEGRCIPQDWLCDGDHDCLDKSDELNCSCKSQGLVECRNKQCIPSAFRCDGEDDCKDGSDEENCTQQQTQGMCPLGQSSCTSTSCSTGCHGNTSCDLRNTGNNCSGCEPISLEICMNLPYNSTRFPNYLGHHSQKETSVSWESSLFPALVQTNCYKYLMFFACTVLVPMCDPVKQQRVPPCRSLCRNSKERCESVLGIVGLQWPEDTDCAQFPEEGQANSSCLLPDPDVNECSPSHFKCRSGRCVLSSKRCDGHTDCDDDSDEETCGCLERGLWECPGDKTCIHHNMICDGFPDCSQQEDEKNCSECSSHEMECNNHQCVHRSLWCDGRRHCSDSSDEWNCVSLSDEGFVMVHKAGMEYRVCADGWSSNISSVACTQMGLGSPLSADAVLDVSSATGRRRWLHVDPDWNPQNMFPLQALLEKRGQSCPSYKKISLKCTRDECGRRPAARMVKRILGGRTSRPGRWPWQCSLQSEPSGHICGCVLIGNKWALTVAHCFEGRESADVWKVVLGINNLDHPSPYMQTRRVKSIIVHSRYNRAVVDYDISVLELESEVEVTSYVRPVCLPGHGQLPKADKYCHITGWGHVGNRMPFKLQEGEVRIISVSQCQSYFDMKTITSRMLCAGYEAGTIDSCMGDSGGPLVCEEDDGRWSLYGLTSWGSVCFSKVLGPGVYANVTHFTEWIERQIYLRTFNLLVLIARAAGVRPPPSSSYASVLRSVPAIQKWTVASLRQALSNADVYYSRRMTKTELYNIFCSIQSTMSLEKSTPPPKAAGNQATPRGTPYARPEQTSSPTRKGLRSSSCRSRPSA</sequence>
<keyword evidence="10 21" id="KW-0863">Zinc-finger</keyword>
<dbReference type="CDD" id="cd16697">
    <property type="entry name" value="RING-CH-C4HC3_NFXL1"/>
    <property type="match status" value="1"/>
</dbReference>
<dbReference type="InterPro" id="IPR000967">
    <property type="entry name" value="Znf_NFX1"/>
</dbReference>
<dbReference type="GO" id="GO:0005576">
    <property type="term" value="C:extracellular region"/>
    <property type="evidence" value="ECO:0007669"/>
    <property type="project" value="UniProtKB-SubCell"/>
</dbReference>
<evidence type="ECO:0000256" key="2">
    <source>
        <dbReference type="ARBA" id="ARBA00004613"/>
    </source>
</evidence>
<evidence type="ECO:0000256" key="8">
    <source>
        <dbReference type="ARBA" id="ARBA00022723"/>
    </source>
</evidence>
<feature type="disulfide bond" evidence="20">
    <location>
        <begin position="1638"/>
        <end position="1653"/>
    </location>
</feature>
<evidence type="ECO:0000256" key="19">
    <source>
        <dbReference type="PROSITE-ProRule" id="PRU00090"/>
    </source>
</evidence>
<evidence type="ECO:0000256" key="24">
    <source>
        <dbReference type="SAM" id="MobiDB-lite"/>
    </source>
</evidence>
<evidence type="ECO:0000259" key="27">
    <source>
        <dbReference type="PROSITE" id="PS50089"/>
    </source>
</evidence>
<dbReference type="InterPro" id="IPR036772">
    <property type="entry name" value="SRCR-like_dom_sf"/>
</dbReference>
<feature type="disulfide bond" evidence="20">
    <location>
        <begin position="1600"/>
        <end position="1615"/>
    </location>
</feature>
<accession>A0AA88PSJ9</accession>
<keyword evidence="6" id="KW-0645">Protease</keyword>
<dbReference type="GO" id="GO:0000981">
    <property type="term" value="F:DNA-binding transcription factor activity, RNA polymerase II-specific"/>
    <property type="evidence" value="ECO:0007669"/>
    <property type="project" value="TreeGrafter"/>
</dbReference>
<feature type="disulfide bond" evidence="20">
    <location>
        <begin position="1398"/>
        <end position="1413"/>
    </location>
</feature>
<dbReference type="CDD" id="cd06008">
    <property type="entry name" value="NF-X1-zinc-finger"/>
    <property type="match status" value="6"/>
</dbReference>
<feature type="domain" description="FZ" evidence="26">
    <location>
        <begin position="1451"/>
        <end position="1574"/>
    </location>
</feature>
<feature type="region of interest" description="Disordered" evidence="24">
    <location>
        <begin position="1053"/>
        <end position="1077"/>
    </location>
</feature>
<dbReference type="InterPro" id="IPR001254">
    <property type="entry name" value="Trypsin_dom"/>
</dbReference>
<dbReference type="InterPro" id="IPR034078">
    <property type="entry name" value="NFX1_fam"/>
</dbReference>
<dbReference type="InterPro" id="IPR002172">
    <property type="entry name" value="LDrepeatLR_classA_rpt"/>
</dbReference>
<keyword evidence="13" id="KW-0862">Zinc</keyword>
<dbReference type="GO" id="GO:0006508">
    <property type="term" value="P:proteolysis"/>
    <property type="evidence" value="ECO:0007669"/>
    <property type="project" value="UniProtKB-KW"/>
</dbReference>
<name>A0AA88PSJ9_9TELE</name>
<evidence type="ECO:0000259" key="29">
    <source>
        <dbReference type="PROSITE" id="PS50287"/>
    </source>
</evidence>